<reference evidence="4" key="1">
    <citation type="journal article" date="2019" name="Int. J. Syst. Evol. Microbiol.">
        <title>The Global Catalogue of Microorganisms (GCM) 10K type strain sequencing project: providing services to taxonomists for standard genome sequencing and annotation.</title>
        <authorList>
            <consortium name="The Broad Institute Genomics Platform"/>
            <consortium name="The Broad Institute Genome Sequencing Center for Infectious Disease"/>
            <person name="Wu L."/>
            <person name="Ma J."/>
        </authorList>
    </citation>
    <scope>NUCLEOTIDE SEQUENCE [LARGE SCALE GENOMIC DNA]</scope>
    <source>
        <strain evidence="4">CGMCC 4.7643</strain>
    </source>
</reference>
<dbReference type="SUPFAM" id="SSF52266">
    <property type="entry name" value="SGNH hydrolase"/>
    <property type="match status" value="1"/>
</dbReference>
<accession>A0ABW5GU42</accession>
<dbReference type="Proteomes" id="UP001597419">
    <property type="component" value="Unassembled WGS sequence"/>
</dbReference>
<dbReference type="EMBL" id="JBHUKU010000026">
    <property type="protein sequence ID" value="MFD2464473.1"/>
    <property type="molecule type" value="Genomic_DNA"/>
</dbReference>
<dbReference type="PROSITE" id="PS01098">
    <property type="entry name" value="LIPASE_GDSL_SER"/>
    <property type="match status" value="1"/>
</dbReference>
<dbReference type="InterPro" id="IPR036514">
    <property type="entry name" value="SGNH_hydro_sf"/>
</dbReference>
<keyword evidence="4" id="KW-1185">Reference proteome</keyword>
<dbReference type="InterPro" id="IPR053140">
    <property type="entry name" value="GDSL_Rv0518-like"/>
</dbReference>
<dbReference type="Gene3D" id="3.40.50.1110">
    <property type="entry name" value="SGNH hydrolase"/>
    <property type="match status" value="1"/>
</dbReference>
<keyword evidence="3" id="KW-0378">Hydrolase</keyword>
<organism evidence="3 4">
    <name type="scientific">Amycolatopsis samaneae</name>
    <dbReference type="NCBI Taxonomy" id="664691"/>
    <lineage>
        <taxon>Bacteria</taxon>
        <taxon>Bacillati</taxon>
        <taxon>Actinomycetota</taxon>
        <taxon>Actinomycetes</taxon>
        <taxon>Pseudonocardiales</taxon>
        <taxon>Pseudonocardiaceae</taxon>
        <taxon>Amycolatopsis</taxon>
    </lineage>
</organism>
<feature type="chain" id="PRO_5047423403" evidence="1">
    <location>
        <begin position="31"/>
        <end position="435"/>
    </location>
</feature>
<dbReference type="CDD" id="cd01830">
    <property type="entry name" value="XynE_like"/>
    <property type="match status" value="1"/>
</dbReference>
<dbReference type="InterPro" id="IPR008265">
    <property type="entry name" value="Lipase_GDSL_AS"/>
</dbReference>
<feature type="signal peptide" evidence="1">
    <location>
        <begin position="1"/>
        <end position="30"/>
    </location>
</feature>
<dbReference type="GO" id="GO:0016787">
    <property type="term" value="F:hydrolase activity"/>
    <property type="evidence" value="ECO:0007669"/>
    <property type="project" value="UniProtKB-KW"/>
</dbReference>
<dbReference type="PANTHER" id="PTHR43784">
    <property type="entry name" value="GDSL-LIKE LIPASE/ACYLHYDROLASE, PUTATIVE (AFU_ORTHOLOGUE AFUA_2G00820)-RELATED"/>
    <property type="match status" value="1"/>
</dbReference>
<dbReference type="Pfam" id="PF13472">
    <property type="entry name" value="Lipase_GDSL_2"/>
    <property type="match status" value="1"/>
</dbReference>
<keyword evidence="1" id="KW-0732">Signal</keyword>
<dbReference type="RefSeq" id="WP_345385561.1">
    <property type="nucleotide sequence ID" value="NZ_BAABHG010000001.1"/>
</dbReference>
<sequence length="435" mass="44980">MRWIHRLRGPAATVVVLGVLAASLTGPPGAAGEDAAAGHHRRDTWVGGWAASMGPPGSAGISATGFADRTLRLVAHTAVAGTAVRIRLSNVYGTVPLDIGTAMVALRADGAATVPETRRTVTFDGRPDLTIPPGGQATSDPVPLRVGDGADVVVSLYLPTPTGPATWHGWANQTSYLSAPGDHSTEDGAAAYPDKTTSTFFLEGLDVSTTAAGGTVVAFGDSITEGGATTKDANRRWPDVLARRLAAGPPHERLSVVNEGIGGNRVLTDAGFASDGRINLGVNALARFGRDTLAQPGVRSVILLEGTNDLGGGGHGVHPGRPLTADQLIAGLHTLVRAAHARGVAIFGGTITPNGKLDPVNERIRGQVNTWIRGSGAYSAFDGVIDFDAALRDPADPHRLLPAYDSGDHVHPNDTGLRAMADTVDTRALHRPPRP</sequence>
<feature type="domain" description="SGNH hydrolase-type esterase" evidence="2">
    <location>
        <begin position="218"/>
        <end position="418"/>
    </location>
</feature>
<name>A0ABW5GU42_9PSEU</name>
<evidence type="ECO:0000259" key="2">
    <source>
        <dbReference type="Pfam" id="PF13472"/>
    </source>
</evidence>
<evidence type="ECO:0000313" key="3">
    <source>
        <dbReference type="EMBL" id="MFD2464473.1"/>
    </source>
</evidence>
<proteinExistence type="predicted"/>
<dbReference type="InterPro" id="IPR013830">
    <property type="entry name" value="SGNH_hydro"/>
</dbReference>
<evidence type="ECO:0000256" key="1">
    <source>
        <dbReference type="SAM" id="SignalP"/>
    </source>
</evidence>
<protein>
    <submittedName>
        <fullName evidence="3">SGNH/GDSL hydrolase family protein</fullName>
    </submittedName>
</protein>
<evidence type="ECO:0000313" key="4">
    <source>
        <dbReference type="Proteomes" id="UP001597419"/>
    </source>
</evidence>
<comment type="caution">
    <text evidence="3">The sequence shown here is derived from an EMBL/GenBank/DDBJ whole genome shotgun (WGS) entry which is preliminary data.</text>
</comment>
<dbReference type="PANTHER" id="PTHR43784:SF2">
    <property type="entry name" value="GDSL-LIKE LIPASE_ACYLHYDROLASE, PUTATIVE (AFU_ORTHOLOGUE AFUA_2G00820)-RELATED"/>
    <property type="match status" value="1"/>
</dbReference>
<gene>
    <name evidence="3" type="ORF">ACFSYJ_38060</name>
</gene>